<sequence>MDDAAGAQGRPADWQLSPAAGTSSRAVGRGRGVFARAMGKARDEKEFREFQSRLAHGGGDLPELRTVTVDVAKDALQAVRERADGWRTGAASWLALGVGVMTLKGKDDGIGAFAGSDQVLLLVVLGLSVVLGLASLWFFLQAAHGPYWLDSTVQQLSGAYDAERYCRRAFGAAQDLRRGQVTWLLSFLFYCVTVVLLWVL</sequence>
<organism evidence="3 4">
    <name type="scientific">Nocardioides jishulii</name>
    <dbReference type="NCBI Taxonomy" id="2575440"/>
    <lineage>
        <taxon>Bacteria</taxon>
        <taxon>Bacillati</taxon>
        <taxon>Actinomycetota</taxon>
        <taxon>Actinomycetes</taxon>
        <taxon>Propionibacteriales</taxon>
        <taxon>Nocardioidaceae</taxon>
        <taxon>Nocardioides</taxon>
    </lineage>
</organism>
<keyword evidence="2" id="KW-0472">Membrane</keyword>
<gene>
    <name evidence="3" type="ORF">FC770_04645</name>
</gene>
<keyword evidence="4" id="KW-1185">Reference proteome</keyword>
<dbReference type="AlphaFoldDB" id="A0A4U2YU40"/>
<evidence type="ECO:0000313" key="4">
    <source>
        <dbReference type="Proteomes" id="UP000307808"/>
    </source>
</evidence>
<evidence type="ECO:0000256" key="1">
    <source>
        <dbReference type="SAM" id="MobiDB-lite"/>
    </source>
</evidence>
<comment type="caution">
    <text evidence="3">The sequence shown here is derived from an EMBL/GenBank/DDBJ whole genome shotgun (WGS) entry which is preliminary data.</text>
</comment>
<dbReference type="OrthoDB" id="4869149at2"/>
<dbReference type="RefSeq" id="WP_137064885.1">
    <property type="nucleotide sequence ID" value="NZ_CP040748.1"/>
</dbReference>
<dbReference type="EMBL" id="SZPY01000001">
    <property type="protein sequence ID" value="TKI64425.1"/>
    <property type="molecule type" value="Genomic_DNA"/>
</dbReference>
<accession>A0A4U2YU40</accession>
<keyword evidence="2" id="KW-1133">Transmembrane helix</keyword>
<feature type="transmembrane region" description="Helical" evidence="2">
    <location>
        <begin position="181"/>
        <end position="199"/>
    </location>
</feature>
<keyword evidence="2" id="KW-0812">Transmembrane</keyword>
<reference evidence="3 4" key="1">
    <citation type="submission" date="2019-04" db="EMBL/GenBank/DDBJ databases">
        <authorList>
            <person name="Dong K."/>
        </authorList>
    </citation>
    <scope>NUCLEOTIDE SEQUENCE [LARGE SCALE GENOMIC DNA]</scope>
    <source>
        <strain evidence="4">dk3543</strain>
    </source>
</reference>
<name>A0A4U2YU40_9ACTN</name>
<evidence type="ECO:0000256" key="2">
    <source>
        <dbReference type="SAM" id="Phobius"/>
    </source>
</evidence>
<dbReference type="Proteomes" id="UP000307808">
    <property type="component" value="Unassembled WGS sequence"/>
</dbReference>
<proteinExistence type="predicted"/>
<protein>
    <submittedName>
        <fullName evidence="3">Uncharacterized protein</fullName>
    </submittedName>
</protein>
<evidence type="ECO:0000313" key="3">
    <source>
        <dbReference type="EMBL" id="TKI64425.1"/>
    </source>
</evidence>
<feature type="transmembrane region" description="Helical" evidence="2">
    <location>
        <begin position="119"/>
        <end position="140"/>
    </location>
</feature>
<feature type="region of interest" description="Disordered" evidence="1">
    <location>
        <begin position="1"/>
        <end position="25"/>
    </location>
</feature>